<dbReference type="EMBL" id="LQWZ01000014">
    <property type="protein sequence ID" value="OAH57412.1"/>
    <property type="molecule type" value="Genomic_DNA"/>
</dbReference>
<dbReference type="Proteomes" id="UP000076935">
    <property type="component" value="Unassembled WGS sequence"/>
</dbReference>
<dbReference type="Proteomes" id="UP000077271">
    <property type="component" value="Unassembled WGS sequence"/>
</dbReference>
<dbReference type="InterPro" id="IPR018743">
    <property type="entry name" value="DUF2292"/>
</dbReference>
<dbReference type="Pfam" id="PF10055">
    <property type="entry name" value="DUF2292"/>
    <property type="match status" value="1"/>
</dbReference>
<evidence type="ECO:0000313" key="1">
    <source>
        <dbReference type="EMBL" id="OAH57412.1"/>
    </source>
</evidence>
<dbReference type="RefSeq" id="WP_018395341.1">
    <property type="nucleotide sequence ID" value="NZ_JBCNAN010000040.1"/>
</dbReference>
<dbReference type="EMBL" id="LQWY01000023">
    <property type="protein sequence ID" value="OAH61167.1"/>
    <property type="molecule type" value="Genomic_DNA"/>
</dbReference>
<evidence type="ECO:0000313" key="2">
    <source>
        <dbReference type="EMBL" id="OAH61167.1"/>
    </source>
</evidence>
<accession>A0A177KVQ8</accession>
<reference evidence="3 4" key="1">
    <citation type="submission" date="2016-01" db="EMBL/GenBank/DDBJ databases">
        <title>Investigation of taxonomic status of Bacillus aminovorans.</title>
        <authorList>
            <person name="Verma A."/>
            <person name="Pal Y."/>
            <person name="Krishnamurthi S."/>
        </authorList>
    </citation>
    <scope>NUCLEOTIDE SEQUENCE [LARGE SCALE GENOMIC DNA]</scope>
    <source>
        <strain evidence="2 3">DSM 1314</strain>
        <strain evidence="1 4">DSM 4337</strain>
    </source>
</reference>
<sequence length="63" mass="7581">MSEKRIDDQWIERIVQSLKGIEYGSVEIVIHDSQITQIDRLEKQRFPLKKSQAFERPKQIRIQ</sequence>
<protein>
    <recommendedName>
        <fullName evidence="5">DUF2292 domain-containing protein</fullName>
    </recommendedName>
</protein>
<comment type="caution">
    <text evidence="1">The sequence shown here is derived from an EMBL/GenBank/DDBJ whole genome shotgun (WGS) entry which is preliminary data.</text>
</comment>
<dbReference type="STRING" id="29332.AWH48_19195"/>
<name>A0A177KVQ8_9BACI</name>
<organism evidence="1 4">
    <name type="scientific">Domibacillus aminovorans</name>
    <dbReference type="NCBI Taxonomy" id="29332"/>
    <lineage>
        <taxon>Bacteria</taxon>
        <taxon>Bacillati</taxon>
        <taxon>Bacillota</taxon>
        <taxon>Bacilli</taxon>
        <taxon>Bacillales</taxon>
        <taxon>Bacillaceae</taxon>
        <taxon>Domibacillus</taxon>
    </lineage>
</organism>
<gene>
    <name evidence="1" type="ORF">AWH48_19195</name>
    <name evidence="2" type="ORF">AWH49_02470</name>
</gene>
<evidence type="ECO:0000313" key="3">
    <source>
        <dbReference type="Proteomes" id="UP000076935"/>
    </source>
</evidence>
<keyword evidence="3" id="KW-1185">Reference proteome</keyword>
<dbReference type="AlphaFoldDB" id="A0A177KVQ8"/>
<proteinExistence type="predicted"/>
<evidence type="ECO:0000313" key="4">
    <source>
        <dbReference type="Proteomes" id="UP000077271"/>
    </source>
</evidence>
<evidence type="ECO:0008006" key="5">
    <source>
        <dbReference type="Google" id="ProtNLM"/>
    </source>
</evidence>